<dbReference type="CDD" id="cd16913">
    <property type="entry name" value="YkuD_like"/>
    <property type="match status" value="1"/>
</dbReference>
<feature type="region of interest" description="Disordered" evidence="7">
    <location>
        <begin position="44"/>
        <end position="65"/>
    </location>
</feature>
<dbReference type="InterPro" id="IPR005490">
    <property type="entry name" value="LD_TPept_cat_dom"/>
</dbReference>
<evidence type="ECO:0000256" key="5">
    <source>
        <dbReference type="ARBA" id="ARBA00022984"/>
    </source>
</evidence>
<keyword evidence="8" id="KW-0732">Signal</keyword>
<feature type="domain" description="L,D-transpeptidase scaffold" evidence="10">
    <location>
        <begin position="137"/>
        <end position="277"/>
    </location>
</feature>
<comment type="similarity">
    <text evidence="2">Belongs to the YkuD family.</text>
</comment>
<accession>A0ABW5DMY2</accession>
<proteinExistence type="inferred from homology"/>
<reference evidence="12" key="1">
    <citation type="journal article" date="2019" name="Int. J. Syst. Evol. Microbiol.">
        <title>The Global Catalogue of Microorganisms (GCM) 10K type strain sequencing project: providing services to taxonomists for standard genome sequencing and annotation.</title>
        <authorList>
            <consortium name="The Broad Institute Genomics Platform"/>
            <consortium name="The Broad Institute Genome Sequencing Center for Infectious Disease"/>
            <person name="Wu L."/>
            <person name="Ma J."/>
        </authorList>
    </citation>
    <scope>NUCLEOTIDE SEQUENCE [LARGE SCALE GENOMIC DNA]</scope>
    <source>
        <strain evidence="12">KCTC 23707</strain>
    </source>
</reference>
<name>A0ABW5DMY2_9HYPH</name>
<evidence type="ECO:0000256" key="1">
    <source>
        <dbReference type="ARBA" id="ARBA00004752"/>
    </source>
</evidence>
<evidence type="ECO:0000259" key="9">
    <source>
        <dbReference type="Pfam" id="PF03734"/>
    </source>
</evidence>
<dbReference type="PANTHER" id="PTHR41533:SF2">
    <property type="entry name" value="BLR7131 PROTEIN"/>
    <property type="match status" value="1"/>
</dbReference>
<evidence type="ECO:0000256" key="8">
    <source>
        <dbReference type="SAM" id="SignalP"/>
    </source>
</evidence>
<keyword evidence="4" id="KW-0133">Cell shape</keyword>
<dbReference type="Pfam" id="PF20142">
    <property type="entry name" value="Scaffold"/>
    <property type="match status" value="1"/>
</dbReference>
<dbReference type="Gene3D" id="2.40.440.10">
    <property type="entry name" value="L,D-transpeptidase catalytic domain-like"/>
    <property type="match status" value="1"/>
</dbReference>
<evidence type="ECO:0000259" key="10">
    <source>
        <dbReference type="Pfam" id="PF20142"/>
    </source>
</evidence>
<keyword evidence="3" id="KW-0808">Transferase</keyword>
<dbReference type="PANTHER" id="PTHR41533">
    <property type="entry name" value="L,D-TRANSPEPTIDASE HI_1667-RELATED"/>
    <property type="match status" value="1"/>
</dbReference>
<dbReference type="SUPFAM" id="SSF141523">
    <property type="entry name" value="L,D-transpeptidase catalytic domain-like"/>
    <property type="match status" value="1"/>
</dbReference>
<keyword evidence="5" id="KW-0573">Peptidoglycan synthesis</keyword>
<dbReference type="InterPro" id="IPR045380">
    <property type="entry name" value="LD_TPept_scaffold_dom"/>
</dbReference>
<dbReference type="Pfam" id="PF03734">
    <property type="entry name" value="YkuD"/>
    <property type="match status" value="1"/>
</dbReference>
<gene>
    <name evidence="11" type="ORF">ACFSMZ_14275</name>
</gene>
<sequence length="633" mass="69543">MTRTVRMKGAASVLALAAVLSAVAFPASSQTFFDRLFGGRAQQQRTVQPQAEVSPPATPAGATRAMKPVPVKKVSAPSFYNYKPAALVALDLASLKAALKPLPETGAASEAEQEFRAALDALQAFDLRVEKAVAEAVVSHYAKHPQFVWVDANGPTERAGRVLDLLDRAEEYGLNGSDYSVSKPRLAQASDEEGRSRRLQEMLRFELALSAKALRYARDARVGRVDPNKLSGFHDFKPKAMDPGVVLGILTGSGSPERYLQSLHPQNEEFAALKAELARLRAEAADDDEVVVDANLLLKPGGSHPDFPKLLRLIDRRADENIREEHGAVLAALAGSDTYSSELVPVIKAVQRQHNLNPDGIIGRRTVSMLAGENRSAKIQKILLSMERLRWHPSHLGSTRVVLNVPSFTAVFFENGQEKLNMRTVVGSTTNQTYFFHDEIEYVEFNPYWGVPRSILVNEKLPRLRSDPGYLDRAGYEVFDRNGKRVSSASIDWNQYGSNVPFSVRQKPGPSNSLGELKIMFPNSHDIYMHDTAQKHLFSRDVRAFSHGCVRLEDPRAMAAAVLGVSKEEVGKMIAGGKNSRRNVPVKIPVYVAYFTAWPDASGNIGYFDDIYGRDAHLAKALTAVADLRSAGS</sequence>
<evidence type="ECO:0000256" key="6">
    <source>
        <dbReference type="ARBA" id="ARBA00023316"/>
    </source>
</evidence>
<feature type="chain" id="PRO_5045772811" evidence="8">
    <location>
        <begin position="25"/>
        <end position="633"/>
    </location>
</feature>
<protein>
    <submittedName>
        <fullName evidence="11">Murein L,D-transpeptidase</fullName>
    </submittedName>
</protein>
<dbReference type="InterPro" id="IPR038063">
    <property type="entry name" value="Transpep_catalytic_dom"/>
</dbReference>
<evidence type="ECO:0000256" key="2">
    <source>
        <dbReference type="ARBA" id="ARBA00005992"/>
    </source>
</evidence>
<feature type="signal peptide" evidence="8">
    <location>
        <begin position="1"/>
        <end position="24"/>
    </location>
</feature>
<keyword evidence="6" id="KW-0961">Cell wall biogenesis/degradation</keyword>
<evidence type="ECO:0000313" key="11">
    <source>
        <dbReference type="EMBL" id="MFD2260916.1"/>
    </source>
</evidence>
<evidence type="ECO:0000256" key="3">
    <source>
        <dbReference type="ARBA" id="ARBA00022679"/>
    </source>
</evidence>
<evidence type="ECO:0000256" key="7">
    <source>
        <dbReference type="SAM" id="MobiDB-lite"/>
    </source>
</evidence>
<evidence type="ECO:0000256" key="4">
    <source>
        <dbReference type="ARBA" id="ARBA00022960"/>
    </source>
</evidence>
<comment type="pathway">
    <text evidence="1">Cell wall biogenesis; peptidoglycan biosynthesis.</text>
</comment>
<comment type="caution">
    <text evidence="11">The sequence shown here is derived from an EMBL/GenBank/DDBJ whole genome shotgun (WGS) entry which is preliminary data.</text>
</comment>
<feature type="domain" description="L,D-TPase catalytic" evidence="9">
    <location>
        <begin position="399"/>
        <end position="563"/>
    </location>
</feature>
<dbReference type="InterPro" id="IPR052905">
    <property type="entry name" value="LD-transpeptidase_YkuD-like"/>
</dbReference>
<organism evidence="11 12">
    <name type="scientific">Chelativorans composti</name>
    <dbReference type="NCBI Taxonomy" id="768533"/>
    <lineage>
        <taxon>Bacteria</taxon>
        <taxon>Pseudomonadati</taxon>
        <taxon>Pseudomonadota</taxon>
        <taxon>Alphaproteobacteria</taxon>
        <taxon>Hyphomicrobiales</taxon>
        <taxon>Phyllobacteriaceae</taxon>
        <taxon>Chelativorans</taxon>
    </lineage>
</organism>
<dbReference type="EMBL" id="JBHUIR010000054">
    <property type="protein sequence ID" value="MFD2260916.1"/>
    <property type="molecule type" value="Genomic_DNA"/>
</dbReference>
<dbReference type="RefSeq" id="WP_378188832.1">
    <property type="nucleotide sequence ID" value="NZ_JBHUIR010000054.1"/>
</dbReference>
<dbReference type="Proteomes" id="UP001597373">
    <property type="component" value="Unassembled WGS sequence"/>
</dbReference>
<keyword evidence="12" id="KW-1185">Reference proteome</keyword>
<evidence type="ECO:0000313" key="12">
    <source>
        <dbReference type="Proteomes" id="UP001597373"/>
    </source>
</evidence>